<protein>
    <submittedName>
        <fullName evidence="1">Uncharacterized protein</fullName>
    </submittedName>
</protein>
<reference evidence="1" key="1">
    <citation type="submission" date="2023-07" db="EMBL/GenBank/DDBJ databases">
        <authorList>
            <consortium name="AG Swart"/>
            <person name="Singh M."/>
            <person name="Singh A."/>
            <person name="Seah K."/>
            <person name="Emmerich C."/>
        </authorList>
    </citation>
    <scope>NUCLEOTIDE SEQUENCE</scope>
    <source>
        <strain evidence="1">DP1</strain>
    </source>
</reference>
<dbReference type="AlphaFoldDB" id="A0AAD1XHL7"/>
<evidence type="ECO:0000313" key="2">
    <source>
        <dbReference type="Proteomes" id="UP001295684"/>
    </source>
</evidence>
<accession>A0AAD1XHL7</accession>
<sequence>MNARTFCFTDKENKLKRRNLGYYDVPDFSSFLPSDERINYKCKDLKSQLRQVKHKFDEPEEDVEPKTNMRFKCYAKGNLNSLLAQKSNPLLAKKVNELKYRLKNGITFSGIEASNGNIPVAKTANQMKQRRNSVIAHDELLVTSTPSRSTFTQGLLRSLSCPSLEQRTPYLYNQKPDIKLLKRQTTQNNKTHKLKVLACCSYLSKKKRYGCLCRKSNFSLKQSHSRNLNTKPILMKQKDFYATFDAMLPDKSKISLHHKKNAIINMIDKHRQNDQQVKR</sequence>
<dbReference type="EMBL" id="CAMPGE010014163">
    <property type="protein sequence ID" value="CAI2372852.1"/>
    <property type="molecule type" value="Genomic_DNA"/>
</dbReference>
<name>A0AAD1XHL7_EUPCR</name>
<gene>
    <name evidence="1" type="ORF">ECRASSUSDP1_LOCUS14186</name>
</gene>
<keyword evidence="2" id="KW-1185">Reference proteome</keyword>
<dbReference type="Proteomes" id="UP001295684">
    <property type="component" value="Unassembled WGS sequence"/>
</dbReference>
<comment type="caution">
    <text evidence="1">The sequence shown here is derived from an EMBL/GenBank/DDBJ whole genome shotgun (WGS) entry which is preliminary data.</text>
</comment>
<proteinExistence type="predicted"/>
<evidence type="ECO:0000313" key="1">
    <source>
        <dbReference type="EMBL" id="CAI2372852.1"/>
    </source>
</evidence>
<organism evidence="1 2">
    <name type="scientific">Euplotes crassus</name>
    <dbReference type="NCBI Taxonomy" id="5936"/>
    <lineage>
        <taxon>Eukaryota</taxon>
        <taxon>Sar</taxon>
        <taxon>Alveolata</taxon>
        <taxon>Ciliophora</taxon>
        <taxon>Intramacronucleata</taxon>
        <taxon>Spirotrichea</taxon>
        <taxon>Hypotrichia</taxon>
        <taxon>Euplotida</taxon>
        <taxon>Euplotidae</taxon>
        <taxon>Moneuplotes</taxon>
    </lineage>
</organism>